<comment type="subcellular location">
    <subcellularLocation>
        <location evidence="1">Nucleus</location>
    </subcellularLocation>
</comment>
<evidence type="ECO:0000256" key="4">
    <source>
        <dbReference type="SAM" id="MobiDB-lite"/>
    </source>
</evidence>
<dbReference type="GO" id="GO:0007062">
    <property type="term" value="P:sister chromatid cohesion"/>
    <property type="evidence" value="ECO:0007669"/>
    <property type="project" value="InterPro"/>
</dbReference>
<dbReference type="EMBL" id="DUZY01000002">
    <property type="protein sequence ID" value="DAD26306.1"/>
    <property type="molecule type" value="Genomic_DNA"/>
</dbReference>
<feature type="compositionally biased region" description="Polar residues" evidence="4">
    <location>
        <begin position="464"/>
        <end position="477"/>
    </location>
</feature>
<dbReference type="SUPFAM" id="SSF46785">
    <property type="entry name" value="Winged helix' DNA-binding domain"/>
    <property type="match status" value="1"/>
</dbReference>
<dbReference type="Pfam" id="PF04824">
    <property type="entry name" value="Rad21_Rec8"/>
    <property type="match status" value="1"/>
</dbReference>
<comment type="similarity">
    <text evidence="2">Belongs to the rad21 family.</text>
</comment>
<feature type="domain" description="Rad21/Rec8-like protein C-terminal eukaryotic" evidence="5">
    <location>
        <begin position="572"/>
        <end position="624"/>
    </location>
</feature>
<dbReference type="InterPro" id="IPR006910">
    <property type="entry name" value="Rad21_Rec8_N"/>
</dbReference>
<reference evidence="7 8" key="1">
    <citation type="journal article" date="2020" name="Mol. Biol. Evol.">
        <title>Distinct Expression and Methylation Patterns for Genes with Different Fates following a Single Whole-Genome Duplication in Flowering Plants.</title>
        <authorList>
            <person name="Shi T."/>
            <person name="Rahmani R.S."/>
            <person name="Gugger P.F."/>
            <person name="Wang M."/>
            <person name="Li H."/>
            <person name="Zhang Y."/>
            <person name="Li Z."/>
            <person name="Wang Q."/>
            <person name="Van de Peer Y."/>
            <person name="Marchal K."/>
            <person name="Chen J."/>
        </authorList>
    </citation>
    <scope>NUCLEOTIDE SEQUENCE [LARGE SCALE GENOMIC DNA]</scope>
    <source>
        <tissue evidence="7">Leaf</tissue>
    </source>
</reference>
<dbReference type="InterPro" id="IPR023093">
    <property type="entry name" value="ScpA-like_C"/>
</dbReference>
<feature type="region of interest" description="Disordered" evidence="4">
    <location>
        <begin position="450"/>
        <end position="542"/>
    </location>
</feature>
<keyword evidence="3" id="KW-0539">Nucleus</keyword>
<feature type="compositionally biased region" description="Basic residues" evidence="4">
    <location>
        <begin position="485"/>
        <end position="494"/>
    </location>
</feature>
<organism evidence="7 8">
    <name type="scientific">Nelumbo nucifera</name>
    <name type="common">Sacred lotus</name>
    <dbReference type="NCBI Taxonomy" id="4432"/>
    <lineage>
        <taxon>Eukaryota</taxon>
        <taxon>Viridiplantae</taxon>
        <taxon>Streptophyta</taxon>
        <taxon>Embryophyta</taxon>
        <taxon>Tracheophyta</taxon>
        <taxon>Spermatophyta</taxon>
        <taxon>Magnoliopsida</taxon>
        <taxon>Proteales</taxon>
        <taxon>Nelumbonaceae</taxon>
        <taxon>Nelumbo</taxon>
    </lineage>
</organism>
<dbReference type="PANTHER" id="PTHR12585">
    <property type="entry name" value="SCC1 / RAD21 FAMILY MEMBER"/>
    <property type="match status" value="1"/>
</dbReference>
<dbReference type="InterPro" id="IPR006909">
    <property type="entry name" value="Rad21/Rec8_C_eu"/>
</dbReference>
<evidence type="ECO:0008006" key="9">
    <source>
        <dbReference type="Google" id="ProtNLM"/>
    </source>
</evidence>
<dbReference type="Gene3D" id="1.10.10.580">
    <property type="entry name" value="Structural maintenance of chromosome 1. Chain E"/>
    <property type="match status" value="1"/>
</dbReference>
<dbReference type="GO" id="GO:0005634">
    <property type="term" value="C:nucleus"/>
    <property type="evidence" value="ECO:0007669"/>
    <property type="project" value="UniProtKB-SubCell"/>
</dbReference>
<sequence length="624" mass="70525">MFYSHHLLARKAPLGQIWMAATMHAKINRRKLDKLNIITICEEILNPSVPMALRLSGILMGGVVIVYERKFSLILTPQVEINEAWKVKPVRDPTVLPKGKSQAKYEAVTLPANEDMETGEMEHFLHFSDTTTEMKFQQAAYFTMRLDDVGDPFVDDNARGDDLCQHHHQADAANITLLDPNNIDTDPYNRFERFDAEGEEETYLNFTPRELSQVPVTLIPSPPKEPHQDDNIQDQHREPQEKQPSNECRAEECQPPQHDEQRQGPKKRKSRKRSVSLIMDYEQTIIPGQLFQSWLQNPSDIVSRIGGKRKHMNPSFSLKITELMELPPVALLSGFAAKGTRQVPLPFNLLVLFAARNSLPHPTEPSSSRTERTFNQNLLNVVSLFGSQPPRISIEEKGVDSDNIEVPWEASIEKLRAHLGNVDLPREDSIERLRPRTNIPYGEVPISEANFVTPRNSGDKAESVPSSASRYGSSSHDFQLPSGRSHQKRPHSSPRHNGSGLEPVDEENPWQPIEPSFKLRKLSENGPTPDFELLEETGPTPTQHPIVAHTIDKITDSIRKHLKAHFDTPGAPQAESLNQLVFGMDRTKASQLFYQICVLATYDQIRVEQTVAYGDILISRGSKM</sequence>
<evidence type="ECO:0000259" key="6">
    <source>
        <dbReference type="Pfam" id="PF04825"/>
    </source>
</evidence>
<accession>A0A822Y504</accession>
<dbReference type="Pfam" id="PF04825">
    <property type="entry name" value="Rad21_Rec8_N"/>
    <property type="match status" value="1"/>
</dbReference>
<dbReference type="GO" id="GO:0008278">
    <property type="term" value="C:cohesin complex"/>
    <property type="evidence" value="ECO:0007669"/>
    <property type="project" value="InterPro"/>
</dbReference>
<keyword evidence="8" id="KW-1185">Reference proteome</keyword>
<comment type="caution">
    <text evidence="7">The sequence shown here is derived from an EMBL/GenBank/DDBJ whole genome shotgun (WGS) entry which is preliminary data.</text>
</comment>
<dbReference type="InterPro" id="IPR036390">
    <property type="entry name" value="WH_DNA-bd_sf"/>
</dbReference>
<evidence type="ECO:0000256" key="3">
    <source>
        <dbReference type="ARBA" id="ARBA00023242"/>
    </source>
</evidence>
<evidence type="ECO:0000313" key="8">
    <source>
        <dbReference type="Proteomes" id="UP000607653"/>
    </source>
</evidence>
<feature type="compositionally biased region" description="Basic and acidic residues" evidence="4">
    <location>
        <begin position="224"/>
        <end position="241"/>
    </location>
</feature>
<gene>
    <name evidence="7" type="ORF">HUJ06_027774</name>
</gene>
<name>A0A822Y504_NELNU</name>
<feature type="compositionally biased region" description="Basic and acidic residues" evidence="4">
    <location>
        <begin position="248"/>
        <end position="263"/>
    </location>
</feature>
<feature type="compositionally biased region" description="Basic residues" evidence="4">
    <location>
        <begin position="264"/>
        <end position="274"/>
    </location>
</feature>
<dbReference type="InterPro" id="IPR039781">
    <property type="entry name" value="Rad21/Rec8-like"/>
</dbReference>
<evidence type="ECO:0000259" key="5">
    <source>
        <dbReference type="Pfam" id="PF04824"/>
    </source>
</evidence>
<feature type="region of interest" description="Disordered" evidence="4">
    <location>
        <begin position="203"/>
        <end position="274"/>
    </location>
</feature>
<protein>
    <recommendedName>
        <fullName evidence="9">Sister chromatid cohesion 1 protein 1</fullName>
    </recommendedName>
</protein>
<dbReference type="Proteomes" id="UP000607653">
    <property type="component" value="Unassembled WGS sequence"/>
</dbReference>
<evidence type="ECO:0000256" key="2">
    <source>
        <dbReference type="ARBA" id="ARBA00009870"/>
    </source>
</evidence>
<feature type="domain" description="Rad21/Rec8-like protein N-terminal" evidence="6">
    <location>
        <begin position="1"/>
        <end position="79"/>
    </location>
</feature>
<dbReference type="AlphaFoldDB" id="A0A822Y504"/>
<proteinExistence type="inferred from homology"/>
<dbReference type="PANTHER" id="PTHR12585:SF64">
    <property type="entry name" value="SISTER CHROMATID COHESION 1 PROTEIN 1"/>
    <property type="match status" value="1"/>
</dbReference>
<evidence type="ECO:0000256" key="1">
    <source>
        <dbReference type="ARBA" id="ARBA00004123"/>
    </source>
</evidence>
<evidence type="ECO:0000313" key="7">
    <source>
        <dbReference type="EMBL" id="DAD26306.1"/>
    </source>
</evidence>